<comment type="caution">
    <text evidence="1">The sequence shown here is derived from an EMBL/GenBank/DDBJ whole genome shotgun (WGS) entry which is preliminary data.</text>
</comment>
<gene>
    <name evidence="1" type="ORF">V1525DRAFT_432102</name>
</gene>
<dbReference type="EMBL" id="MU971360">
    <property type="protein sequence ID" value="KAK9238083.1"/>
    <property type="molecule type" value="Genomic_DNA"/>
</dbReference>
<reference evidence="2" key="1">
    <citation type="journal article" date="2024" name="Front. Bioeng. Biotechnol.">
        <title>Genome-scale model development and genomic sequencing of the oleaginous clade Lipomyces.</title>
        <authorList>
            <person name="Czajka J.J."/>
            <person name="Han Y."/>
            <person name="Kim J."/>
            <person name="Mondo S.J."/>
            <person name="Hofstad B.A."/>
            <person name="Robles A."/>
            <person name="Haridas S."/>
            <person name="Riley R."/>
            <person name="LaButti K."/>
            <person name="Pangilinan J."/>
            <person name="Andreopoulos W."/>
            <person name="Lipzen A."/>
            <person name="Yan J."/>
            <person name="Wang M."/>
            <person name="Ng V."/>
            <person name="Grigoriev I.V."/>
            <person name="Spatafora J.W."/>
            <person name="Magnuson J.K."/>
            <person name="Baker S.E."/>
            <person name="Pomraning K.R."/>
        </authorList>
    </citation>
    <scope>NUCLEOTIDE SEQUENCE [LARGE SCALE GENOMIC DNA]</scope>
    <source>
        <strain evidence="2">CBS 7786</strain>
    </source>
</reference>
<protein>
    <submittedName>
        <fullName evidence="1">Uncharacterized protein</fullName>
    </submittedName>
</protein>
<name>A0ACC3T2H2_LIPKO</name>
<proteinExistence type="predicted"/>
<evidence type="ECO:0000313" key="2">
    <source>
        <dbReference type="Proteomes" id="UP001433508"/>
    </source>
</evidence>
<accession>A0ACC3T2H2</accession>
<organism evidence="1 2">
    <name type="scientific">Lipomyces kononenkoae</name>
    <name type="common">Yeast</name>
    <dbReference type="NCBI Taxonomy" id="34357"/>
    <lineage>
        <taxon>Eukaryota</taxon>
        <taxon>Fungi</taxon>
        <taxon>Dikarya</taxon>
        <taxon>Ascomycota</taxon>
        <taxon>Saccharomycotina</taxon>
        <taxon>Lipomycetes</taxon>
        <taxon>Lipomycetales</taxon>
        <taxon>Lipomycetaceae</taxon>
        <taxon>Lipomyces</taxon>
    </lineage>
</organism>
<sequence>MSTTIVVEEEIVNPTAAGPVSIRELVDMPDVELEDWFRDLIRDGYCVVKGAVSREHAAEYVEAVYQWLDSFNMGFDRNDPRTFHKDYLPVIANKGICKDYGVSHEDFVWQVRSEPGVIGAFARIWGTDDLIVSFDAINISLPNRTDMPPNTPWPHQDQDPARPGFRCLQGLVNLLPNGPNDGGLVVCKGGHKLSDQFHRHFKSETNTFEIWSKEYYVYTDEGLKWLKDHGCEWVKVDAEPGDLLLWDSRTPHYNMSPEGDNARLAVYTCYMPVADATQEDLQRKKAAFESRLSTSHWPDVQYVSQNTPMRDGKLDDHVREKPLKEPKLSDRAFKLTGIPYIKE</sequence>
<keyword evidence="2" id="KW-1185">Reference proteome</keyword>
<evidence type="ECO:0000313" key="1">
    <source>
        <dbReference type="EMBL" id="KAK9238083.1"/>
    </source>
</evidence>
<dbReference type="Proteomes" id="UP001433508">
    <property type="component" value="Unassembled WGS sequence"/>
</dbReference>